<reference evidence="2 3" key="1">
    <citation type="submission" date="2023-09" db="EMBL/GenBank/DDBJ databases">
        <authorList>
            <person name="Rey-Velasco X."/>
        </authorList>
    </citation>
    <scope>NUCLEOTIDE SEQUENCE [LARGE SCALE GENOMIC DNA]</scope>
    <source>
        <strain evidence="2 3">F260</strain>
    </source>
</reference>
<dbReference type="InterPro" id="IPR016176">
    <property type="entry name" value="Cbl-dep_enz_cat"/>
</dbReference>
<dbReference type="InterPro" id="IPR006099">
    <property type="entry name" value="MeMalonylCoA_mutase_a/b_cat"/>
</dbReference>
<accession>A0ABU3CFS5</accession>
<dbReference type="Proteomes" id="UP001245285">
    <property type="component" value="Unassembled WGS sequence"/>
</dbReference>
<dbReference type="PANTHER" id="PTHR48101:SF1">
    <property type="entry name" value="METHYLMALONYL-COA MUTASE, LARGE SUBUNIT"/>
    <property type="match status" value="1"/>
</dbReference>
<protein>
    <submittedName>
        <fullName evidence="2">Methylmalonyl-CoA mutase subunit beta</fullName>
    </submittedName>
</protein>
<evidence type="ECO:0000313" key="3">
    <source>
        <dbReference type="Proteomes" id="UP001245285"/>
    </source>
</evidence>
<sequence length="463" mass="53451">MKEKLFQEFEEVSARQWKQKIQVDLKGEDYNEKLIYKSLDGIHVKPFYHKDDVSKAVPTPSPKNWNICERIYVASVEISNKNAKNALQKGAESLWFIIPDEKTEISELFKDLELNFRILISLEFLSAEYVEKLRHFFCGKSSKIVIQTDIIGNLAKTGNWFYNLKQDHEILDDIVKNSGDFNSVISVDSTLYQNAGATIPQQLAYALAHANEYLNRYAENGNFRHSEDLQVQFIVASGSNYFFEIAKIKALRWLYSTLVKEYNIADNCHILALPSKRNKTLYDYNVNMLRTTTESMSAVLGGADTVYNLPYDAIFHKTNEFGDRIARNQLLVMKNEAYLDKVSNAAEGAYYIESITRQFAEMALDIFKEIEKNGGFLKQLKEGIIQRKIKESAEAEQKMFDDGKLVLIGTNTFENSEDKMLNDLELYPFLKRNPRKTLIPPILEKRLGERMEQEKLEKEKAVK</sequence>
<gene>
    <name evidence="2" type="ORF">RM545_00630</name>
</gene>
<dbReference type="PANTHER" id="PTHR48101">
    <property type="entry name" value="METHYLMALONYL-COA MUTASE, MITOCHONDRIAL-RELATED"/>
    <property type="match status" value="1"/>
</dbReference>
<dbReference type="RefSeq" id="WP_311493327.1">
    <property type="nucleotide sequence ID" value="NZ_JAVRHO010000001.1"/>
</dbReference>
<dbReference type="SUPFAM" id="SSF51703">
    <property type="entry name" value="Cobalamin (vitamin B12)-dependent enzymes"/>
    <property type="match status" value="1"/>
</dbReference>
<evidence type="ECO:0000313" key="2">
    <source>
        <dbReference type="EMBL" id="MDT0645179.1"/>
    </source>
</evidence>
<keyword evidence="3" id="KW-1185">Reference proteome</keyword>
<proteinExistence type="predicted"/>
<dbReference type="Pfam" id="PF01642">
    <property type="entry name" value="MM_CoA_mutase"/>
    <property type="match status" value="1"/>
</dbReference>
<comment type="caution">
    <text evidence="2">The sequence shown here is derived from an EMBL/GenBank/DDBJ whole genome shotgun (WGS) entry which is preliminary data.</text>
</comment>
<dbReference type="CDD" id="cd03677">
    <property type="entry name" value="MM_CoA_mutase_beta"/>
    <property type="match status" value="1"/>
</dbReference>
<evidence type="ECO:0000259" key="1">
    <source>
        <dbReference type="Pfam" id="PF01642"/>
    </source>
</evidence>
<dbReference type="EMBL" id="JAVRHO010000001">
    <property type="protein sequence ID" value="MDT0645179.1"/>
    <property type="molecule type" value="Genomic_DNA"/>
</dbReference>
<feature type="domain" description="Methylmalonyl-CoA mutase alpha/beta chain catalytic" evidence="1">
    <location>
        <begin position="145"/>
        <end position="421"/>
    </location>
</feature>
<name>A0ABU3CFS5_9FLAO</name>
<organism evidence="2 3">
    <name type="scientific">Autumnicola lenta</name>
    <dbReference type="NCBI Taxonomy" id="3075593"/>
    <lineage>
        <taxon>Bacteria</taxon>
        <taxon>Pseudomonadati</taxon>
        <taxon>Bacteroidota</taxon>
        <taxon>Flavobacteriia</taxon>
        <taxon>Flavobacteriales</taxon>
        <taxon>Flavobacteriaceae</taxon>
        <taxon>Autumnicola</taxon>
    </lineage>
</organism>
<dbReference type="Gene3D" id="3.20.20.240">
    <property type="entry name" value="Methylmalonyl-CoA mutase"/>
    <property type="match status" value="2"/>
</dbReference>